<proteinExistence type="predicted"/>
<name>A0A0A8K4M1_9HYPH</name>
<sequence>MRCCFRHRFAGNPVGHTGPLFAPPDIYPYEYILHLMQARSG</sequence>
<dbReference type="Proteomes" id="UP000031643">
    <property type="component" value="Chromosome"/>
</dbReference>
<keyword evidence="2" id="KW-1185">Reference proteome</keyword>
<dbReference type="EMBL" id="AP014648">
    <property type="protein sequence ID" value="BAQ17492.1"/>
    <property type="molecule type" value="Genomic_DNA"/>
</dbReference>
<dbReference type="KEGG" id="mcg:GL4_2046"/>
<evidence type="ECO:0000313" key="2">
    <source>
        <dbReference type="Proteomes" id="UP000031643"/>
    </source>
</evidence>
<reference evidence="1 2" key="1">
    <citation type="submission" date="2014-09" db="EMBL/GenBank/DDBJ databases">
        <title>Genome sequencing of Methyloceanibacter caenitepidi Gela4.</title>
        <authorList>
            <person name="Takeuchi M."/>
            <person name="Susumu S."/>
            <person name="Kamagata Y."/>
            <person name="Oshima K."/>
            <person name="Hattori M."/>
            <person name="Iwasaki W."/>
        </authorList>
    </citation>
    <scope>NUCLEOTIDE SEQUENCE [LARGE SCALE GENOMIC DNA]</scope>
    <source>
        <strain evidence="1 2">Gela4</strain>
    </source>
</reference>
<evidence type="ECO:0000313" key="1">
    <source>
        <dbReference type="EMBL" id="BAQ17492.1"/>
    </source>
</evidence>
<dbReference type="HOGENOM" id="CLU_3272611_0_0_5"/>
<protein>
    <submittedName>
        <fullName evidence="1">Uncharacterized protein</fullName>
    </submittedName>
</protein>
<organism evidence="1 2">
    <name type="scientific">Methyloceanibacter caenitepidi</name>
    <dbReference type="NCBI Taxonomy" id="1384459"/>
    <lineage>
        <taxon>Bacteria</taxon>
        <taxon>Pseudomonadati</taxon>
        <taxon>Pseudomonadota</taxon>
        <taxon>Alphaproteobacteria</taxon>
        <taxon>Hyphomicrobiales</taxon>
        <taxon>Hyphomicrobiaceae</taxon>
        <taxon>Methyloceanibacter</taxon>
    </lineage>
</organism>
<dbReference type="AlphaFoldDB" id="A0A0A8K4M1"/>
<gene>
    <name evidence="1" type="ORF">GL4_2046</name>
</gene>
<accession>A0A0A8K4M1</accession>